<evidence type="ECO:0000313" key="1">
    <source>
        <dbReference type="EMBL" id="MBU9854302.1"/>
    </source>
</evidence>
<organism evidence="1 2">
    <name type="scientific">Rahnella bonaserana</name>
    <dbReference type="NCBI Taxonomy" id="2816248"/>
    <lineage>
        <taxon>Bacteria</taxon>
        <taxon>Pseudomonadati</taxon>
        <taxon>Pseudomonadota</taxon>
        <taxon>Gammaproteobacteria</taxon>
        <taxon>Enterobacterales</taxon>
        <taxon>Yersiniaceae</taxon>
        <taxon>Rahnella</taxon>
    </lineage>
</organism>
<gene>
    <name evidence="1" type="ORF">J1778_03230</name>
</gene>
<dbReference type="RefSeq" id="WP_217171973.1">
    <property type="nucleotide sequence ID" value="NZ_CP126169.1"/>
</dbReference>
<name>A0ABS6LQA4_9GAMM</name>
<sequence length="172" mass="19018">MNSTASPENVTQPHPAVLHILCGKIASGKSTLSQHLASAPGTVVLNEDQWLSHLYQDEMHSVADYIRCSARLRQAIAPHVISLLRAGVSVVLDFPANTVANRQWMMSLITGSGADHQLHYLNVPEEVCKARLRARNQAGTHQFSVTDEQFELISRHFVAPEPEEGFHVIRHG</sequence>
<protein>
    <submittedName>
        <fullName evidence="1">ATP-binding protein</fullName>
    </submittedName>
</protein>
<evidence type="ECO:0000313" key="2">
    <source>
        <dbReference type="Proteomes" id="UP000734343"/>
    </source>
</evidence>
<accession>A0ABS6LQA4</accession>
<dbReference type="EMBL" id="JAFMOW010000050">
    <property type="protein sequence ID" value="MBU9854302.1"/>
    <property type="molecule type" value="Genomic_DNA"/>
</dbReference>
<keyword evidence="1" id="KW-0547">Nucleotide-binding</keyword>
<proteinExistence type="predicted"/>
<reference evidence="1 2" key="1">
    <citation type="submission" date="2021-03" db="EMBL/GenBank/DDBJ databases">
        <title>Five novel Rahnella species.</title>
        <authorList>
            <person name="Brady C."/>
            <person name="Asselin J."/>
            <person name="Beer S."/>
            <person name="Bruberg M.B."/>
            <person name="Crampton B."/>
            <person name="Venter S."/>
            <person name="Arnold D."/>
            <person name="Denman S."/>
        </authorList>
    </citation>
    <scope>NUCLEOTIDE SEQUENCE [LARGE SCALE GENOMIC DNA]</scope>
    <source>
        <strain evidence="1 2">H11b</strain>
    </source>
</reference>
<dbReference type="Pfam" id="PF13671">
    <property type="entry name" value="AAA_33"/>
    <property type="match status" value="1"/>
</dbReference>
<keyword evidence="1" id="KW-0067">ATP-binding</keyword>
<dbReference type="GO" id="GO:0005524">
    <property type="term" value="F:ATP binding"/>
    <property type="evidence" value="ECO:0007669"/>
    <property type="project" value="UniProtKB-KW"/>
</dbReference>
<dbReference type="Proteomes" id="UP000734343">
    <property type="component" value="Unassembled WGS sequence"/>
</dbReference>
<comment type="caution">
    <text evidence="1">The sequence shown here is derived from an EMBL/GenBank/DDBJ whole genome shotgun (WGS) entry which is preliminary data.</text>
</comment>
<keyword evidence="2" id="KW-1185">Reference proteome</keyword>